<dbReference type="EMBL" id="BAAAUT010000030">
    <property type="protein sequence ID" value="GAA3143919.1"/>
    <property type="molecule type" value="Genomic_DNA"/>
</dbReference>
<comment type="caution">
    <text evidence="2">The sequence shown here is derived from an EMBL/GenBank/DDBJ whole genome shotgun (WGS) entry which is preliminary data.</text>
</comment>
<proteinExistence type="predicted"/>
<feature type="domain" description="Putative restriction endonuclease" evidence="1">
    <location>
        <begin position="2"/>
        <end position="131"/>
    </location>
</feature>
<dbReference type="InterPro" id="IPR012296">
    <property type="entry name" value="Nuclease_put_TT1808"/>
</dbReference>
<dbReference type="Proteomes" id="UP001500320">
    <property type="component" value="Unassembled WGS sequence"/>
</dbReference>
<dbReference type="SUPFAM" id="SSF52980">
    <property type="entry name" value="Restriction endonuclease-like"/>
    <property type="match status" value="1"/>
</dbReference>
<dbReference type="CDD" id="cd06260">
    <property type="entry name" value="DUF820-like"/>
    <property type="match status" value="1"/>
</dbReference>
<dbReference type="PANTHER" id="PTHR35400">
    <property type="entry name" value="SLR1083 PROTEIN"/>
    <property type="match status" value="1"/>
</dbReference>
<dbReference type="RefSeq" id="WP_344861460.1">
    <property type="nucleotide sequence ID" value="NZ_BAAAUT010000030.1"/>
</dbReference>
<keyword evidence="3" id="KW-1185">Reference proteome</keyword>
<sequence length="142" mass="16157">MRIVDDLVRVLRSAVPEDCDVVREMTVTLGRRQRPGPDLMVVREPSGSGLDRTTYRPEEVVLAVEVVSPDSEERDRKVEPERYAQAGIRPFWRIENEDGRPAVHVYELDDTTGAYVPTGIEREKLRVAVPFPITVTMRELLA</sequence>
<organism evidence="2 3">
    <name type="scientific">Planomonospora alba</name>
    <dbReference type="NCBI Taxonomy" id="161354"/>
    <lineage>
        <taxon>Bacteria</taxon>
        <taxon>Bacillati</taxon>
        <taxon>Actinomycetota</taxon>
        <taxon>Actinomycetes</taxon>
        <taxon>Streptosporangiales</taxon>
        <taxon>Streptosporangiaceae</taxon>
        <taxon>Planomonospora</taxon>
    </lineage>
</organism>
<dbReference type="Gene3D" id="3.90.1570.10">
    <property type="entry name" value="tt1808, chain A"/>
    <property type="match status" value="1"/>
</dbReference>
<dbReference type="InterPro" id="IPR008538">
    <property type="entry name" value="Uma2"/>
</dbReference>
<evidence type="ECO:0000259" key="1">
    <source>
        <dbReference type="Pfam" id="PF05685"/>
    </source>
</evidence>
<name>A0ABP6NF34_9ACTN</name>
<evidence type="ECO:0000313" key="2">
    <source>
        <dbReference type="EMBL" id="GAA3143919.1"/>
    </source>
</evidence>
<evidence type="ECO:0000313" key="3">
    <source>
        <dbReference type="Proteomes" id="UP001500320"/>
    </source>
</evidence>
<accession>A0ABP6NF34</accession>
<gene>
    <name evidence="2" type="ORF">GCM10010466_38790</name>
</gene>
<dbReference type="Pfam" id="PF05685">
    <property type="entry name" value="Uma2"/>
    <property type="match status" value="1"/>
</dbReference>
<dbReference type="PANTHER" id="PTHR35400:SF3">
    <property type="entry name" value="SLL1072 PROTEIN"/>
    <property type="match status" value="1"/>
</dbReference>
<reference evidence="3" key="1">
    <citation type="journal article" date="2019" name="Int. J. Syst. Evol. Microbiol.">
        <title>The Global Catalogue of Microorganisms (GCM) 10K type strain sequencing project: providing services to taxonomists for standard genome sequencing and annotation.</title>
        <authorList>
            <consortium name="The Broad Institute Genomics Platform"/>
            <consortium name="The Broad Institute Genome Sequencing Center for Infectious Disease"/>
            <person name="Wu L."/>
            <person name="Ma J."/>
        </authorList>
    </citation>
    <scope>NUCLEOTIDE SEQUENCE [LARGE SCALE GENOMIC DNA]</scope>
    <source>
        <strain evidence="3">JCM 9373</strain>
    </source>
</reference>
<protein>
    <recommendedName>
        <fullName evidence="1">Putative restriction endonuclease domain-containing protein</fullName>
    </recommendedName>
</protein>
<dbReference type="InterPro" id="IPR011335">
    <property type="entry name" value="Restrct_endonuc-II-like"/>
</dbReference>